<gene>
    <name evidence="1" type="ORF">HPP92_025016</name>
</gene>
<sequence>MVPFPISRATSRRRSKCWHRRQFQRRFFFLRRATYRHIWRCLCWRWLFLSGAPMGRSCVRKSFLRTLAFLSCEKLRLESPFSTVRIGHKEFRTLKFLLLFLVDGARRCGGSACCRRFGSWRYSFAVKRTVRYRFFFLLAFCCQPDPDGLRCWLSREIQILDCEDGYTPFSFLLKENFRLVESDDDGYETDEPPYQNSSLSFPVYTPEDVACLLKSLKFRALV</sequence>
<evidence type="ECO:0000313" key="2">
    <source>
        <dbReference type="Proteomes" id="UP000636800"/>
    </source>
</evidence>
<dbReference type="AlphaFoldDB" id="A0A835PLE9"/>
<organism evidence="1 2">
    <name type="scientific">Vanilla planifolia</name>
    <name type="common">Vanilla</name>
    <dbReference type="NCBI Taxonomy" id="51239"/>
    <lineage>
        <taxon>Eukaryota</taxon>
        <taxon>Viridiplantae</taxon>
        <taxon>Streptophyta</taxon>
        <taxon>Embryophyta</taxon>
        <taxon>Tracheophyta</taxon>
        <taxon>Spermatophyta</taxon>
        <taxon>Magnoliopsida</taxon>
        <taxon>Liliopsida</taxon>
        <taxon>Asparagales</taxon>
        <taxon>Orchidaceae</taxon>
        <taxon>Vanilloideae</taxon>
        <taxon>Vanilleae</taxon>
        <taxon>Vanilla</taxon>
    </lineage>
</organism>
<name>A0A835PLE9_VANPL</name>
<keyword evidence="2" id="KW-1185">Reference proteome</keyword>
<comment type="caution">
    <text evidence="1">The sequence shown here is derived from an EMBL/GenBank/DDBJ whole genome shotgun (WGS) entry which is preliminary data.</text>
</comment>
<evidence type="ECO:0000313" key="1">
    <source>
        <dbReference type="EMBL" id="KAG0452352.1"/>
    </source>
</evidence>
<dbReference type="EMBL" id="JADCNL010000014">
    <property type="protein sequence ID" value="KAG0452352.1"/>
    <property type="molecule type" value="Genomic_DNA"/>
</dbReference>
<dbReference type="Proteomes" id="UP000636800">
    <property type="component" value="Unassembled WGS sequence"/>
</dbReference>
<protein>
    <submittedName>
        <fullName evidence="1">Uncharacterized protein</fullName>
    </submittedName>
</protein>
<accession>A0A835PLE9</accession>
<proteinExistence type="predicted"/>
<dbReference type="OrthoDB" id="1718146at2759"/>
<reference evidence="1 2" key="1">
    <citation type="journal article" date="2020" name="Nat. Food">
        <title>A phased Vanilla planifolia genome enables genetic improvement of flavour and production.</title>
        <authorList>
            <person name="Hasing T."/>
            <person name="Tang H."/>
            <person name="Brym M."/>
            <person name="Khazi F."/>
            <person name="Huang T."/>
            <person name="Chambers A.H."/>
        </authorList>
    </citation>
    <scope>NUCLEOTIDE SEQUENCE [LARGE SCALE GENOMIC DNA]</scope>
    <source>
        <tissue evidence="1">Leaf</tissue>
    </source>
</reference>